<protein>
    <recommendedName>
        <fullName evidence="1">Chromo domain-containing protein</fullName>
    </recommendedName>
</protein>
<reference evidence="2 3" key="1">
    <citation type="journal article" date="2012" name="Science">
        <title>The Paleozoic origin of enzymatic lignin decomposition reconstructed from 31 fungal genomes.</title>
        <authorList>
            <person name="Floudas D."/>
            <person name="Binder M."/>
            <person name="Riley R."/>
            <person name="Barry K."/>
            <person name="Blanchette R.A."/>
            <person name="Henrissat B."/>
            <person name="Martinez A.T."/>
            <person name="Otillar R."/>
            <person name="Spatafora J.W."/>
            <person name="Yadav J.S."/>
            <person name="Aerts A."/>
            <person name="Benoit I."/>
            <person name="Boyd A."/>
            <person name="Carlson A."/>
            <person name="Copeland A."/>
            <person name="Coutinho P.M."/>
            <person name="de Vries R.P."/>
            <person name="Ferreira P."/>
            <person name="Findley K."/>
            <person name="Foster B."/>
            <person name="Gaskell J."/>
            <person name="Glotzer D."/>
            <person name="Gorecki P."/>
            <person name="Heitman J."/>
            <person name="Hesse C."/>
            <person name="Hori C."/>
            <person name="Igarashi K."/>
            <person name="Jurgens J.A."/>
            <person name="Kallen N."/>
            <person name="Kersten P."/>
            <person name="Kohler A."/>
            <person name="Kuees U."/>
            <person name="Kumar T.K.A."/>
            <person name="Kuo A."/>
            <person name="LaButti K."/>
            <person name="Larrondo L.F."/>
            <person name="Lindquist E."/>
            <person name="Ling A."/>
            <person name="Lombard V."/>
            <person name="Lucas S."/>
            <person name="Lundell T."/>
            <person name="Martin R."/>
            <person name="McLaughlin D.J."/>
            <person name="Morgenstern I."/>
            <person name="Morin E."/>
            <person name="Murat C."/>
            <person name="Nagy L.G."/>
            <person name="Nolan M."/>
            <person name="Ohm R.A."/>
            <person name="Patyshakuliyeva A."/>
            <person name="Rokas A."/>
            <person name="Ruiz-Duenas F.J."/>
            <person name="Sabat G."/>
            <person name="Salamov A."/>
            <person name="Samejima M."/>
            <person name="Schmutz J."/>
            <person name="Slot J.C."/>
            <person name="St John F."/>
            <person name="Stenlid J."/>
            <person name="Sun H."/>
            <person name="Sun S."/>
            <person name="Syed K."/>
            <person name="Tsang A."/>
            <person name="Wiebenga A."/>
            <person name="Young D."/>
            <person name="Pisabarro A."/>
            <person name="Eastwood D.C."/>
            <person name="Martin F."/>
            <person name="Cullen D."/>
            <person name="Grigoriev I.V."/>
            <person name="Hibbett D.S."/>
        </authorList>
    </citation>
    <scope>NUCLEOTIDE SEQUENCE</scope>
    <source>
        <strain evidence="3">FP-58527</strain>
    </source>
</reference>
<dbReference type="InterPro" id="IPR016197">
    <property type="entry name" value="Chromo-like_dom_sf"/>
</dbReference>
<dbReference type="AlphaFoldDB" id="S8ECJ6"/>
<dbReference type="SMART" id="SM00298">
    <property type="entry name" value="CHROMO"/>
    <property type="match status" value="1"/>
</dbReference>
<dbReference type="OrthoDB" id="3218226at2759"/>
<proteinExistence type="predicted"/>
<dbReference type="HOGENOM" id="CLU_189342_0_0_1"/>
<accession>S8ECJ6</accession>
<organism evidence="2 3">
    <name type="scientific">Fomitopsis schrenkii</name>
    <name type="common">Brown rot fungus</name>
    <dbReference type="NCBI Taxonomy" id="2126942"/>
    <lineage>
        <taxon>Eukaryota</taxon>
        <taxon>Fungi</taxon>
        <taxon>Dikarya</taxon>
        <taxon>Basidiomycota</taxon>
        <taxon>Agaricomycotina</taxon>
        <taxon>Agaricomycetes</taxon>
        <taxon>Polyporales</taxon>
        <taxon>Fomitopsis</taxon>
    </lineage>
</organism>
<dbReference type="SUPFAM" id="SSF54160">
    <property type="entry name" value="Chromo domain-like"/>
    <property type="match status" value="1"/>
</dbReference>
<dbReference type="InterPro" id="IPR023780">
    <property type="entry name" value="Chromo_domain"/>
</dbReference>
<evidence type="ECO:0000259" key="1">
    <source>
        <dbReference type="PROSITE" id="PS50013"/>
    </source>
</evidence>
<dbReference type="Proteomes" id="UP000015241">
    <property type="component" value="Unassembled WGS sequence"/>
</dbReference>
<evidence type="ECO:0000313" key="2">
    <source>
        <dbReference type="EMBL" id="EPT02333.1"/>
    </source>
</evidence>
<dbReference type="CDD" id="cd00024">
    <property type="entry name" value="CD_CSD"/>
    <property type="match status" value="1"/>
</dbReference>
<sequence>LVYKLALPDTYPMNPEWEVEDIIAWRRSRSRNGRLEFLIRWKGFGPTEDSWLSEFDLRNAQDLLREF</sequence>
<evidence type="ECO:0000313" key="3">
    <source>
        <dbReference type="Proteomes" id="UP000015241"/>
    </source>
</evidence>
<feature type="non-terminal residue" evidence="2">
    <location>
        <position position="67"/>
    </location>
</feature>
<keyword evidence="3" id="KW-1185">Reference proteome</keyword>
<dbReference type="InterPro" id="IPR000953">
    <property type="entry name" value="Chromo/chromo_shadow_dom"/>
</dbReference>
<gene>
    <name evidence="2" type="ORF">FOMPIDRAFT_13992</name>
</gene>
<name>S8ECJ6_FOMSC</name>
<dbReference type="EMBL" id="KE504136">
    <property type="protein sequence ID" value="EPT02333.1"/>
    <property type="molecule type" value="Genomic_DNA"/>
</dbReference>
<dbReference type="STRING" id="743788.S8ECJ6"/>
<dbReference type="InParanoid" id="S8ECJ6"/>
<dbReference type="GO" id="GO:0006338">
    <property type="term" value="P:chromatin remodeling"/>
    <property type="evidence" value="ECO:0007669"/>
    <property type="project" value="UniProtKB-ARBA"/>
</dbReference>
<dbReference type="Pfam" id="PF00385">
    <property type="entry name" value="Chromo"/>
    <property type="match status" value="1"/>
</dbReference>
<feature type="non-terminal residue" evidence="2">
    <location>
        <position position="1"/>
    </location>
</feature>
<dbReference type="PROSITE" id="PS50013">
    <property type="entry name" value="CHROMO_2"/>
    <property type="match status" value="1"/>
</dbReference>
<feature type="domain" description="Chromo" evidence="1">
    <location>
        <begin position="17"/>
        <end position="67"/>
    </location>
</feature>
<dbReference type="Gene3D" id="2.40.50.40">
    <property type="match status" value="1"/>
</dbReference>